<dbReference type="Pfam" id="PF07228">
    <property type="entry name" value="SpoIIE"/>
    <property type="match status" value="1"/>
</dbReference>
<keyword evidence="3" id="KW-1185">Reference proteome</keyword>
<dbReference type="SUPFAM" id="SSF81606">
    <property type="entry name" value="PP2C-like"/>
    <property type="match status" value="1"/>
</dbReference>
<sequence length="382" mass="41258">MKIAVDIGISQLKKHGEELCGDSIEVAVNDDIATIVLSDGLGSGVKANILSRLTSKTAVRMITQGAELEEVIETLAKTLPKIRGLAYSTFGILEIFTREGTARLVEYDTPEAFVGSSGSLKPLKRVRQDIGGKVIHQSMFSLESGDWIILVSDGVLHAGMNGVWNMAWDWNGFSGYFRSKIPLVDDALACARMIADHCNCLYGSYPADDASIVVVKVRKPRFLSLLIGPPCSRDDDFRAVNRLMEGAGAKVVCGGSTGNMVGRVLGRPVRVDLKSNCDRVPPTGIIEGIDLVTEGVLTMAYSLELLRTGVPVQQLKSNGDGASRLAVLLLEADNLNFLVGTAINSAQQIDEGSSRIILKQQVINDLITFLKEKGKKVTAEYF</sequence>
<evidence type="ECO:0000313" key="3">
    <source>
        <dbReference type="Proteomes" id="UP000297597"/>
    </source>
</evidence>
<name>A0A4Y7RNS2_9FIRM</name>
<dbReference type="OrthoDB" id="1090916at2"/>
<comment type="caution">
    <text evidence="2">The sequence shown here is derived from an EMBL/GenBank/DDBJ whole genome shotgun (WGS) entry which is preliminary data.</text>
</comment>
<dbReference type="AlphaFoldDB" id="A0A4Y7RNS2"/>
<dbReference type="RefSeq" id="WP_134214176.1">
    <property type="nucleotide sequence ID" value="NZ_QFFZ01000026.1"/>
</dbReference>
<dbReference type="Gene3D" id="3.60.40.10">
    <property type="entry name" value="PPM-type phosphatase domain"/>
    <property type="match status" value="1"/>
</dbReference>
<evidence type="ECO:0000313" key="2">
    <source>
        <dbReference type="EMBL" id="TEB10446.1"/>
    </source>
</evidence>
<proteinExistence type="predicted"/>
<feature type="domain" description="PPM-type phosphatase" evidence="1">
    <location>
        <begin position="34"/>
        <end position="218"/>
    </location>
</feature>
<dbReference type="PANTHER" id="PTHR35801">
    <property type="entry name" value="PHOSPHOSERINE PHOSPHATASE RSBX"/>
    <property type="match status" value="1"/>
</dbReference>
<accession>A0A4Y7RNS2</accession>
<organism evidence="2 3">
    <name type="scientific">Pelotomaculum propionicicum</name>
    <dbReference type="NCBI Taxonomy" id="258475"/>
    <lineage>
        <taxon>Bacteria</taxon>
        <taxon>Bacillati</taxon>
        <taxon>Bacillota</taxon>
        <taxon>Clostridia</taxon>
        <taxon>Eubacteriales</taxon>
        <taxon>Desulfotomaculaceae</taxon>
        <taxon>Pelotomaculum</taxon>
    </lineage>
</organism>
<dbReference type="InterPro" id="IPR036457">
    <property type="entry name" value="PPM-type-like_dom_sf"/>
</dbReference>
<evidence type="ECO:0000259" key="1">
    <source>
        <dbReference type="Pfam" id="PF07228"/>
    </source>
</evidence>
<dbReference type="EMBL" id="QFFZ01000026">
    <property type="protein sequence ID" value="TEB10446.1"/>
    <property type="molecule type" value="Genomic_DNA"/>
</dbReference>
<dbReference type="Proteomes" id="UP000297597">
    <property type="component" value="Unassembled WGS sequence"/>
</dbReference>
<dbReference type="InterPro" id="IPR001932">
    <property type="entry name" value="PPM-type_phosphatase-like_dom"/>
</dbReference>
<gene>
    <name evidence="2" type="ORF">Pmgp_02355</name>
</gene>
<dbReference type="PANTHER" id="PTHR35801:SF1">
    <property type="entry name" value="PHOSPHOSERINE PHOSPHATASE RSBX"/>
    <property type="match status" value="1"/>
</dbReference>
<dbReference type="InterPro" id="IPR039248">
    <property type="entry name" value="Ptase_RsbX"/>
</dbReference>
<protein>
    <recommendedName>
        <fullName evidence="1">PPM-type phosphatase domain-containing protein</fullName>
    </recommendedName>
</protein>
<reference evidence="2 3" key="1">
    <citation type="journal article" date="2018" name="Environ. Microbiol.">
        <title>Novel energy conservation strategies and behaviour of Pelotomaculum schinkii driving syntrophic propionate catabolism.</title>
        <authorList>
            <person name="Hidalgo-Ahumada C.A.P."/>
            <person name="Nobu M.K."/>
            <person name="Narihiro T."/>
            <person name="Tamaki H."/>
            <person name="Liu W.T."/>
            <person name="Kamagata Y."/>
            <person name="Stams A.J.M."/>
            <person name="Imachi H."/>
            <person name="Sousa D.Z."/>
        </authorList>
    </citation>
    <scope>NUCLEOTIDE SEQUENCE [LARGE SCALE GENOMIC DNA]</scope>
    <source>
        <strain evidence="2 3">MGP</strain>
    </source>
</reference>